<evidence type="ECO:0000313" key="3">
    <source>
        <dbReference type="Proteomes" id="UP000240505"/>
    </source>
</evidence>
<keyword evidence="1" id="KW-1133">Transmembrane helix</keyword>
<dbReference type="AlphaFoldDB" id="A0A2R4CEH9"/>
<sequence length="154" mass="16784">MERIQGVVADLRLGKTVMYKKETGTSTLHAAVFKVGERQCKIVANHPIVIEEGDEVILSGAQRSDNLFIALAHRNVTRRVEGHEGWATRLVLTVLLVAAGIWLGTVLLGGGYAMVLTVALLGSGVLMAARSVQVVLAILALRPQRRRKPNKKRK</sequence>
<keyword evidence="1" id="KW-0812">Transmembrane</keyword>
<protein>
    <submittedName>
        <fullName evidence="2">Uncharacterized protein</fullName>
    </submittedName>
</protein>
<proteinExistence type="predicted"/>
<reference evidence="2 3" key="1">
    <citation type="submission" date="2018-03" db="EMBL/GenBank/DDBJ databases">
        <title>Massilia armeniaca sp. nov., isolated from desert soil.</title>
        <authorList>
            <person name="Huang H."/>
            <person name="Ren M."/>
        </authorList>
    </citation>
    <scope>NUCLEOTIDE SEQUENCE [LARGE SCALE GENOMIC DNA]</scope>
    <source>
        <strain evidence="2 3">ZMN-3</strain>
    </source>
</reference>
<dbReference type="RefSeq" id="WP_107143301.1">
    <property type="nucleotide sequence ID" value="NZ_CP028324.1"/>
</dbReference>
<dbReference type="EMBL" id="CP028324">
    <property type="protein sequence ID" value="AVR97962.1"/>
    <property type="molecule type" value="Genomic_DNA"/>
</dbReference>
<dbReference type="Proteomes" id="UP000240505">
    <property type="component" value="Chromosome"/>
</dbReference>
<gene>
    <name evidence="2" type="ORF">C9I28_21725</name>
</gene>
<feature type="transmembrane region" description="Helical" evidence="1">
    <location>
        <begin position="86"/>
        <end position="108"/>
    </location>
</feature>
<keyword evidence="3" id="KW-1185">Reference proteome</keyword>
<dbReference type="OrthoDB" id="8756246at2"/>
<keyword evidence="1" id="KW-0472">Membrane</keyword>
<accession>A0A2R4CEH9</accession>
<name>A0A2R4CEH9_9BURK</name>
<evidence type="ECO:0000256" key="1">
    <source>
        <dbReference type="SAM" id="Phobius"/>
    </source>
</evidence>
<dbReference type="KEGG" id="masz:C9I28_21725"/>
<feature type="transmembrane region" description="Helical" evidence="1">
    <location>
        <begin position="114"/>
        <end position="141"/>
    </location>
</feature>
<organism evidence="2 3">
    <name type="scientific">Pseudoduganella armeniaca</name>
    <dbReference type="NCBI Taxonomy" id="2072590"/>
    <lineage>
        <taxon>Bacteria</taxon>
        <taxon>Pseudomonadati</taxon>
        <taxon>Pseudomonadota</taxon>
        <taxon>Betaproteobacteria</taxon>
        <taxon>Burkholderiales</taxon>
        <taxon>Oxalobacteraceae</taxon>
        <taxon>Telluria group</taxon>
        <taxon>Pseudoduganella</taxon>
    </lineage>
</organism>
<evidence type="ECO:0000313" key="2">
    <source>
        <dbReference type="EMBL" id="AVR97962.1"/>
    </source>
</evidence>